<name>A0A0F9J964_9ZZZZ</name>
<proteinExistence type="inferred from homology"/>
<evidence type="ECO:0000313" key="9">
    <source>
        <dbReference type="EMBL" id="KKM02376.1"/>
    </source>
</evidence>
<protein>
    <recommendedName>
        <fullName evidence="8">Peptidase S54 rhomboid domain-containing protein</fullName>
    </recommendedName>
</protein>
<keyword evidence="3 7" id="KW-0812">Transmembrane</keyword>
<evidence type="ECO:0000256" key="3">
    <source>
        <dbReference type="ARBA" id="ARBA00022692"/>
    </source>
</evidence>
<dbReference type="AlphaFoldDB" id="A0A0F9J964"/>
<evidence type="ECO:0000256" key="5">
    <source>
        <dbReference type="ARBA" id="ARBA00022989"/>
    </source>
</evidence>
<gene>
    <name evidence="9" type="ORF">LCGC14_1785070</name>
</gene>
<feature type="transmembrane region" description="Helical" evidence="7">
    <location>
        <begin position="224"/>
        <end position="244"/>
    </location>
</feature>
<comment type="subcellular location">
    <subcellularLocation>
        <location evidence="1">Membrane</location>
        <topology evidence="1">Multi-pass membrane protein</topology>
    </subcellularLocation>
</comment>
<comment type="caution">
    <text evidence="9">The sequence shown here is derived from an EMBL/GenBank/DDBJ whole genome shotgun (WGS) entry which is preliminary data.</text>
</comment>
<dbReference type="SUPFAM" id="SSF144091">
    <property type="entry name" value="Rhomboid-like"/>
    <property type="match status" value="1"/>
</dbReference>
<evidence type="ECO:0000256" key="7">
    <source>
        <dbReference type="SAM" id="Phobius"/>
    </source>
</evidence>
<keyword evidence="5 7" id="KW-1133">Transmembrane helix</keyword>
<dbReference type="GO" id="GO:0016020">
    <property type="term" value="C:membrane"/>
    <property type="evidence" value="ECO:0007669"/>
    <property type="project" value="UniProtKB-SubCell"/>
</dbReference>
<dbReference type="InterPro" id="IPR050925">
    <property type="entry name" value="Rhomboid_protease_S54"/>
</dbReference>
<keyword evidence="4" id="KW-0378">Hydrolase</keyword>
<evidence type="ECO:0000256" key="6">
    <source>
        <dbReference type="ARBA" id="ARBA00023136"/>
    </source>
</evidence>
<evidence type="ECO:0000256" key="1">
    <source>
        <dbReference type="ARBA" id="ARBA00004141"/>
    </source>
</evidence>
<dbReference type="PANTHER" id="PTHR43731:SF14">
    <property type="entry name" value="PRESENILIN-ASSOCIATED RHOMBOID-LIKE PROTEIN, MITOCHONDRIAL"/>
    <property type="match status" value="1"/>
</dbReference>
<feature type="domain" description="Peptidase S54 rhomboid" evidence="8">
    <location>
        <begin position="218"/>
        <end position="366"/>
    </location>
</feature>
<dbReference type="InterPro" id="IPR022764">
    <property type="entry name" value="Peptidase_S54_rhomboid_dom"/>
</dbReference>
<evidence type="ECO:0000256" key="2">
    <source>
        <dbReference type="ARBA" id="ARBA00009045"/>
    </source>
</evidence>
<dbReference type="Gene3D" id="1.20.1540.10">
    <property type="entry name" value="Rhomboid-like"/>
    <property type="match status" value="1"/>
</dbReference>
<comment type="similarity">
    <text evidence="2">Belongs to the peptidase S54 family.</text>
</comment>
<reference evidence="9" key="1">
    <citation type="journal article" date="2015" name="Nature">
        <title>Complex archaea that bridge the gap between prokaryotes and eukaryotes.</title>
        <authorList>
            <person name="Spang A."/>
            <person name="Saw J.H."/>
            <person name="Jorgensen S.L."/>
            <person name="Zaremba-Niedzwiedzka K."/>
            <person name="Martijn J."/>
            <person name="Lind A.E."/>
            <person name="van Eijk R."/>
            <person name="Schleper C."/>
            <person name="Guy L."/>
            <person name="Ettema T.J."/>
        </authorList>
    </citation>
    <scope>NUCLEOTIDE SEQUENCE</scope>
</reference>
<feature type="transmembrane region" description="Helical" evidence="7">
    <location>
        <begin position="307"/>
        <end position="333"/>
    </location>
</feature>
<feature type="transmembrane region" description="Helical" evidence="7">
    <location>
        <begin position="280"/>
        <end position="300"/>
    </location>
</feature>
<organism evidence="9">
    <name type="scientific">marine sediment metagenome</name>
    <dbReference type="NCBI Taxonomy" id="412755"/>
    <lineage>
        <taxon>unclassified sequences</taxon>
        <taxon>metagenomes</taxon>
        <taxon>ecological metagenomes</taxon>
    </lineage>
</organism>
<keyword evidence="6 7" id="KW-0472">Membrane</keyword>
<evidence type="ECO:0000259" key="8">
    <source>
        <dbReference type="Pfam" id="PF01694"/>
    </source>
</evidence>
<dbReference type="InterPro" id="IPR035952">
    <property type="entry name" value="Rhomboid-like_sf"/>
</dbReference>
<feature type="transmembrane region" description="Helical" evidence="7">
    <location>
        <begin position="345"/>
        <end position="365"/>
    </location>
</feature>
<feature type="transmembrane region" description="Helical" evidence="7">
    <location>
        <begin position="176"/>
        <end position="195"/>
    </location>
</feature>
<evidence type="ECO:0000256" key="4">
    <source>
        <dbReference type="ARBA" id="ARBA00022801"/>
    </source>
</evidence>
<dbReference type="Pfam" id="PF01694">
    <property type="entry name" value="Rhomboid"/>
    <property type="match status" value="1"/>
</dbReference>
<sequence length="373" mass="40854">MLVCPGCTSRLVRAKTPQGIIYLCRKCGGRAVALPLVRKQADASFVKTLRHQAYGSGHRGNRGCPLCTRPMAEVRPTPADDLVLDVCTYCHFVWFDQSEFARMTDQAPPGAVREELPPQAAEAVARFQIASDTRIADTVESFEAGRPGPDHPWKYIPGILGWPVEMEAVPVSRNPWATWLLAAGMVAIFLANWGSDGLGRLIAQWGFIPAQWHRHSGMTILSSFFIHAGWLHLVGNLYFFLVFGDNVEDHLGRGKFLLLLGGAHLGGMLLHAVFDPSSSVPAVGASAGIAGVIAYYGIAFPKAKIGIFFWFFFRWLRLGALWMLVLYALLQLLGAHRQVEGLSNVSYLAHLGGLAAGAVVALLLWRTRPDRAI</sequence>
<accession>A0A0F9J964</accession>
<dbReference type="GO" id="GO:0004252">
    <property type="term" value="F:serine-type endopeptidase activity"/>
    <property type="evidence" value="ECO:0007669"/>
    <property type="project" value="InterPro"/>
</dbReference>
<dbReference type="PANTHER" id="PTHR43731">
    <property type="entry name" value="RHOMBOID PROTEASE"/>
    <property type="match status" value="1"/>
</dbReference>
<dbReference type="EMBL" id="LAZR01016951">
    <property type="protein sequence ID" value="KKM02376.1"/>
    <property type="molecule type" value="Genomic_DNA"/>
</dbReference>
<feature type="transmembrane region" description="Helical" evidence="7">
    <location>
        <begin position="256"/>
        <end position="274"/>
    </location>
</feature>